<dbReference type="RefSeq" id="WP_189958573.1">
    <property type="nucleotide sequence ID" value="NZ_BMVG01000041.1"/>
</dbReference>
<accession>A0A918YTQ2</accession>
<dbReference type="SUPFAM" id="SSF52091">
    <property type="entry name" value="SpoIIaa-like"/>
    <property type="match status" value="1"/>
</dbReference>
<reference evidence="1" key="1">
    <citation type="journal article" date="2014" name="Int. J. Syst. Evol. Microbiol.">
        <title>Complete genome sequence of Corynebacterium casei LMG S-19264T (=DSM 44701T), isolated from a smear-ripened cheese.</title>
        <authorList>
            <consortium name="US DOE Joint Genome Institute (JGI-PGF)"/>
            <person name="Walter F."/>
            <person name="Albersmeier A."/>
            <person name="Kalinowski J."/>
            <person name="Ruckert C."/>
        </authorList>
    </citation>
    <scope>NUCLEOTIDE SEQUENCE</scope>
    <source>
        <strain evidence="1">JCM 4714</strain>
    </source>
</reference>
<comment type="caution">
    <text evidence="1">The sequence shown here is derived from an EMBL/GenBank/DDBJ whole genome shotgun (WGS) entry which is preliminary data.</text>
</comment>
<reference evidence="1" key="2">
    <citation type="submission" date="2020-09" db="EMBL/GenBank/DDBJ databases">
        <authorList>
            <person name="Sun Q."/>
            <person name="Ohkuma M."/>
        </authorList>
    </citation>
    <scope>NUCLEOTIDE SEQUENCE</scope>
    <source>
        <strain evidence="1">JCM 4714</strain>
    </source>
</reference>
<sequence>MLSTPPPSERLDTLTPDPRPELVLDLRPVTFTDCAGLAVLCCAGNRVLAQPGRLRRLRCHHEAEVPDERQESAVASAE</sequence>
<dbReference type="AlphaFoldDB" id="A0A918YTQ2"/>
<dbReference type="Gene3D" id="3.30.750.24">
    <property type="entry name" value="STAS domain"/>
    <property type="match status" value="1"/>
</dbReference>
<dbReference type="EMBL" id="BMVG01000041">
    <property type="protein sequence ID" value="GHE13558.1"/>
    <property type="molecule type" value="Genomic_DNA"/>
</dbReference>
<evidence type="ECO:0000313" key="2">
    <source>
        <dbReference type="Proteomes" id="UP000655443"/>
    </source>
</evidence>
<name>A0A918YTQ2_9ACTN</name>
<proteinExistence type="predicted"/>
<protein>
    <recommendedName>
        <fullName evidence="3">STAS domain-containing protein</fullName>
    </recommendedName>
</protein>
<dbReference type="InterPro" id="IPR036513">
    <property type="entry name" value="STAS_dom_sf"/>
</dbReference>
<dbReference type="Proteomes" id="UP000655443">
    <property type="component" value="Unassembled WGS sequence"/>
</dbReference>
<gene>
    <name evidence="1" type="ORF">GCM10010339_80950</name>
</gene>
<evidence type="ECO:0008006" key="3">
    <source>
        <dbReference type="Google" id="ProtNLM"/>
    </source>
</evidence>
<keyword evidence="2" id="KW-1185">Reference proteome</keyword>
<evidence type="ECO:0000313" key="1">
    <source>
        <dbReference type="EMBL" id="GHE13558.1"/>
    </source>
</evidence>
<organism evidence="1 2">
    <name type="scientific">Streptomyces alanosinicus</name>
    <dbReference type="NCBI Taxonomy" id="68171"/>
    <lineage>
        <taxon>Bacteria</taxon>
        <taxon>Bacillati</taxon>
        <taxon>Actinomycetota</taxon>
        <taxon>Actinomycetes</taxon>
        <taxon>Kitasatosporales</taxon>
        <taxon>Streptomycetaceae</taxon>
        <taxon>Streptomyces</taxon>
    </lineage>
</organism>